<evidence type="ECO:0000256" key="5">
    <source>
        <dbReference type="ARBA" id="ARBA00023004"/>
    </source>
</evidence>
<dbReference type="OMA" id="PHYVMSS"/>
<evidence type="ECO:0000256" key="3">
    <source>
        <dbReference type="ARBA" id="ARBA00022964"/>
    </source>
</evidence>
<evidence type="ECO:0000256" key="1">
    <source>
        <dbReference type="ARBA" id="ARBA00001961"/>
    </source>
</evidence>
<keyword evidence="5" id="KW-0408">Iron</keyword>
<dbReference type="GO" id="GO:0031418">
    <property type="term" value="F:L-ascorbic acid binding"/>
    <property type="evidence" value="ECO:0007669"/>
    <property type="project" value="InterPro"/>
</dbReference>
<comment type="cofactor">
    <cofactor evidence="1">
        <name>L-ascorbate</name>
        <dbReference type="ChEBI" id="CHEBI:38290"/>
    </cofactor>
</comment>
<evidence type="ECO:0000259" key="9">
    <source>
        <dbReference type="PROSITE" id="PS51471"/>
    </source>
</evidence>
<protein>
    <recommendedName>
        <fullName evidence="12">Fe2OG dioxygenase domain-containing protein</fullName>
    </recommendedName>
</protein>
<dbReference type="SUPFAM" id="SSF81383">
    <property type="entry name" value="F-box domain"/>
    <property type="match status" value="1"/>
</dbReference>
<keyword evidence="11" id="KW-1185">Reference proteome</keyword>
<dbReference type="SMART" id="SM00702">
    <property type="entry name" value="P4Hc"/>
    <property type="match status" value="1"/>
</dbReference>
<keyword evidence="4" id="KW-0560">Oxidoreductase</keyword>
<dbReference type="InterPro" id="IPR044862">
    <property type="entry name" value="Pro_4_hyd_alph_FE2OG_OXY"/>
</dbReference>
<dbReference type="GO" id="GO:0005783">
    <property type="term" value="C:endoplasmic reticulum"/>
    <property type="evidence" value="ECO:0007669"/>
    <property type="project" value="TreeGrafter"/>
</dbReference>
<evidence type="ECO:0000313" key="10">
    <source>
        <dbReference type="EMBL" id="EGG16711.1"/>
    </source>
</evidence>
<feature type="region of interest" description="Disordered" evidence="7">
    <location>
        <begin position="1"/>
        <end position="21"/>
    </location>
</feature>
<evidence type="ECO:0000256" key="2">
    <source>
        <dbReference type="ARBA" id="ARBA00022723"/>
    </source>
</evidence>
<dbReference type="AlphaFoldDB" id="F4Q2T5"/>
<evidence type="ECO:0000256" key="6">
    <source>
        <dbReference type="RuleBase" id="RU000487"/>
    </source>
</evidence>
<dbReference type="EMBL" id="GL883021">
    <property type="protein sequence ID" value="EGG16711.1"/>
    <property type="molecule type" value="Genomic_DNA"/>
</dbReference>
<keyword evidence="3" id="KW-0223">Dioxygenase</keyword>
<feature type="domain" description="F-box" evidence="8">
    <location>
        <begin position="334"/>
        <end position="380"/>
    </location>
</feature>
<evidence type="ECO:0000256" key="4">
    <source>
        <dbReference type="ARBA" id="ARBA00023002"/>
    </source>
</evidence>
<evidence type="ECO:0000259" key="8">
    <source>
        <dbReference type="PROSITE" id="PS50181"/>
    </source>
</evidence>
<feature type="domain" description="Fe2OG dioxygenase" evidence="9">
    <location>
        <begin position="144"/>
        <end position="251"/>
    </location>
</feature>
<dbReference type="SMART" id="SM00268">
    <property type="entry name" value="ACTIN"/>
    <property type="match status" value="1"/>
</dbReference>
<name>F4Q2T5_CACFS</name>
<dbReference type="Pfam" id="PF13640">
    <property type="entry name" value="2OG-FeII_Oxy_3"/>
    <property type="match status" value="1"/>
</dbReference>
<dbReference type="InterPro" id="IPR005123">
    <property type="entry name" value="Oxoglu/Fe-dep_dioxygenase_dom"/>
</dbReference>
<dbReference type="PANTHER" id="PTHR10869:SF211">
    <property type="entry name" value="F-BOX DOMAIN-CONTAINING PROTEIN"/>
    <property type="match status" value="1"/>
</dbReference>
<keyword evidence="2" id="KW-0479">Metal-binding</keyword>
<dbReference type="PROSITE" id="PS50181">
    <property type="entry name" value="FBOX"/>
    <property type="match status" value="1"/>
</dbReference>
<reference evidence="11" key="1">
    <citation type="journal article" date="2011" name="Genome Res.">
        <title>Phylogeny-wide analysis of social amoeba genomes highlights ancient origins for complex intercellular communication.</title>
        <authorList>
            <person name="Heidel A.J."/>
            <person name="Lawal H.M."/>
            <person name="Felder M."/>
            <person name="Schilde C."/>
            <person name="Helps N.R."/>
            <person name="Tunggal B."/>
            <person name="Rivero F."/>
            <person name="John U."/>
            <person name="Schleicher M."/>
            <person name="Eichinger L."/>
            <person name="Platzer M."/>
            <person name="Noegel A.A."/>
            <person name="Schaap P."/>
            <person name="Gloeckner G."/>
        </authorList>
    </citation>
    <scope>NUCLEOTIDE SEQUENCE [LARGE SCALE GENOMIC DNA]</scope>
    <source>
        <strain evidence="11">SH3</strain>
    </source>
</reference>
<dbReference type="SUPFAM" id="SSF53067">
    <property type="entry name" value="Actin-like ATPase domain"/>
    <property type="match status" value="1"/>
</dbReference>
<gene>
    <name evidence="10" type="ORF">DFA_07689</name>
</gene>
<dbReference type="Pfam" id="PF00022">
    <property type="entry name" value="Actin"/>
    <property type="match status" value="1"/>
</dbReference>
<proteinExistence type="inferred from homology"/>
<evidence type="ECO:0008006" key="12">
    <source>
        <dbReference type="Google" id="ProtNLM"/>
    </source>
</evidence>
<dbReference type="InterPro" id="IPR001810">
    <property type="entry name" value="F-box_dom"/>
</dbReference>
<dbReference type="Proteomes" id="UP000007797">
    <property type="component" value="Unassembled WGS sequence"/>
</dbReference>
<dbReference type="PROSITE" id="PS51471">
    <property type="entry name" value="FE2OG_OXY"/>
    <property type="match status" value="1"/>
</dbReference>
<dbReference type="GO" id="GO:0005506">
    <property type="term" value="F:iron ion binding"/>
    <property type="evidence" value="ECO:0007669"/>
    <property type="project" value="InterPro"/>
</dbReference>
<dbReference type="InterPro" id="IPR004000">
    <property type="entry name" value="Actin"/>
</dbReference>
<sequence>METSTTSTSSPVEEATVSVPEGRIITGSDFNDFGLFSASDNNNNNNSTTSRQDLNLQTSHGFLVHDMLSAEECDFYVKESESKGYRTIEKEFPKEYRNNLRYIGKNKDLSNILWKRLEQHFKKEEIEGVRPYGFDQDGIWIPLELDDCFTFGRYEPGGRFKPHLDAVYASEQNKRSIYTMQIYLNDEFEGGHTNFYLPANPLELDTHVLTESVKPRKGSAILFNHDTLHEGAEVLSGRKYIMRVDMMFLRIHQGLNLTDQQKADMKLAKEIFFLADSFEKDKGDLETAISTYVKAQMMLAQYPSTELKKSNDDLSTATSSTSAKIIIRGFQPEDDYFTKVPEYLFFSILNMLSITDIGRFRSTSKSYFKTLTKDALWKNVYIKNYSYSAFKFEEPNVHVQEERLEKKKGILGTLAQRFKKMTVAPASEPTKCWYLTVKNIQSFTKGKFIYIDFGSEYIKYSNYSSAYLSDLSRASLHQDYSPHYVMSSMDRETWNIGRSAHGTIQTPVIGGCFDIGRLTTNYQIIRHILTAGFNERYNISSPIHMALSPGQMTQLPFLKQLHGKLFSTSFIVKDAALLVLQVHGLESGTVVMMGHGATSIVCIVNRKHVKVVSFPVTGSTIAHYTTARAQEYGTEAKIFLQSRREPLKERYYELCQVSMDYKADASKGSVSDSLRFSAPEILFDPALNQIKSAGIVESTLSLIKSIPEHASLLNNVVITGGNSCWKHFEERFTRDIQRIDKEINVYASHVSERQYDVLKGLKLDSCLTKSIHDIKLN</sequence>
<dbReference type="Gene3D" id="3.90.640.10">
    <property type="entry name" value="Actin, Chain A, domain 4"/>
    <property type="match status" value="1"/>
</dbReference>
<dbReference type="Gene3D" id="2.60.120.620">
    <property type="entry name" value="q2cbj1_9rhob like domain"/>
    <property type="match status" value="1"/>
</dbReference>
<dbReference type="GeneID" id="14869439"/>
<evidence type="ECO:0000313" key="11">
    <source>
        <dbReference type="Proteomes" id="UP000007797"/>
    </source>
</evidence>
<dbReference type="KEGG" id="dfa:DFA_07689"/>
<dbReference type="GO" id="GO:0004656">
    <property type="term" value="F:procollagen-proline 4-dioxygenase activity"/>
    <property type="evidence" value="ECO:0007669"/>
    <property type="project" value="TreeGrafter"/>
</dbReference>
<dbReference type="PANTHER" id="PTHR10869">
    <property type="entry name" value="PROLYL 4-HYDROXYLASE ALPHA SUBUNIT"/>
    <property type="match status" value="1"/>
</dbReference>
<dbReference type="STRING" id="1054147.F4Q2T5"/>
<dbReference type="InterPro" id="IPR036047">
    <property type="entry name" value="F-box-like_dom_sf"/>
</dbReference>
<dbReference type="Gene3D" id="3.30.420.40">
    <property type="match status" value="2"/>
</dbReference>
<dbReference type="InterPro" id="IPR006620">
    <property type="entry name" value="Pro_4_hyd_alph"/>
</dbReference>
<accession>F4Q2T5</accession>
<dbReference type="InterPro" id="IPR043129">
    <property type="entry name" value="ATPase_NBD"/>
</dbReference>
<evidence type="ECO:0000256" key="7">
    <source>
        <dbReference type="SAM" id="MobiDB-lite"/>
    </source>
</evidence>
<organism evidence="10 11">
    <name type="scientific">Cavenderia fasciculata</name>
    <name type="common">Slime mold</name>
    <name type="synonym">Dictyostelium fasciculatum</name>
    <dbReference type="NCBI Taxonomy" id="261658"/>
    <lineage>
        <taxon>Eukaryota</taxon>
        <taxon>Amoebozoa</taxon>
        <taxon>Evosea</taxon>
        <taxon>Eumycetozoa</taxon>
        <taxon>Dictyostelia</taxon>
        <taxon>Acytosteliales</taxon>
        <taxon>Cavenderiaceae</taxon>
        <taxon>Cavenderia</taxon>
    </lineage>
</organism>
<dbReference type="RefSeq" id="XP_004355185.1">
    <property type="nucleotide sequence ID" value="XM_004355133.1"/>
</dbReference>
<dbReference type="InterPro" id="IPR045054">
    <property type="entry name" value="P4HA-like"/>
</dbReference>
<dbReference type="OrthoDB" id="69177at2759"/>
<comment type="similarity">
    <text evidence="6">Belongs to the actin family.</text>
</comment>